<proteinExistence type="inferred from homology"/>
<evidence type="ECO:0000256" key="5">
    <source>
        <dbReference type="ARBA" id="ARBA00031248"/>
    </source>
</evidence>
<dbReference type="InterPro" id="IPR004617">
    <property type="entry name" value="ApaH"/>
</dbReference>
<dbReference type="EC" id="3.6.1.41" evidence="3"/>
<comment type="similarity">
    <text evidence="2">Belongs to the Ap4A hydrolase family.</text>
</comment>
<name>A0A317C8K2_9GAMM</name>
<dbReference type="Pfam" id="PF00149">
    <property type="entry name" value="Metallophos"/>
    <property type="match status" value="1"/>
</dbReference>
<dbReference type="RefSeq" id="WP_109824276.1">
    <property type="nucleotide sequence ID" value="NZ_QGKL01000039.1"/>
</dbReference>
<dbReference type="SUPFAM" id="SSF56300">
    <property type="entry name" value="Metallo-dependent phosphatases"/>
    <property type="match status" value="1"/>
</dbReference>
<dbReference type="CDD" id="cd07422">
    <property type="entry name" value="MPP_ApaH"/>
    <property type="match status" value="1"/>
</dbReference>
<evidence type="ECO:0000256" key="2">
    <source>
        <dbReference type="ARBA" id="ARBA00005419"/>
    </source>
</evidence>
<dbReference type="InterPro" id="IPR029052">
    <property type="entry name" value="Metallo-depent_PP-like"/>
</dbReference>
<dbReference type="OrthoDB" id="9807890at2"/>
<dbReference type="PIRSF" id="PIRSF000903">
    <property type="entry name" value="B5n-ttraPtase_sm"/>
    <property type="match status" value="1"/>
</dbReference>
<dbReference type="PANTHER" id="PTHR40942:SF4">
    <property type="entry name" value="CYTOCHROME C5"/>
    <property type="match status" value="1"/>
</dbReference>
<evidence type="ECO:0000256" key="6">
    <source>
        <dbReference type="ARBA" id="ARBA00032248"/>
    </source>
</evidence>
<evidence type="ECO:0000256" key="7">
    <source>
        <dbReference type="ARBA" id="ARBA00033210"/>
    </source>
</evidence>
<reference evidence="10 11" key="1">
    <citation type="submission" date="2018-05" db="EMBL/GenBank/DDBJ databases">
        <title>Leucothrix arctica sp. nov., isolated from Arctic seawater.</title>
        <authorList>
            <person name="Choi A."/>
            <person name="Baek K."/>
        </authorList>
    </citation>
    <scope>NUCLEOTIDE SEQUENCE [LARGE SCALE GENOMIC DNA]</scope>
    <source>
        <strain evidence="10 11">IMCC9719</strain>
    </source>
</reference>
<keyword evidence="11" id="KW-1185">Reference proteome</keyword>
<evidence type="ECO:0000313" key="10">
    <source>
        <dbReference type="EMBL" id="PWQ94627.1"/>
    </source>
</evidence>
<protein>
    <recommendedName>
        <fullName evidence="3">bis(5'-nucleosyl)-tetraphosphatase (symmetrical)</fullName>
        <ecNumber evidence="3">3.6.1.41</ecNumber>
    </recommendedName>
    <alternativeName>
        <fullName evidence="6">Ap4A hydrolase</fullName>
    </alternativeName>
    <alternativeName>
        <fullName evidence="5">Diadenosine 5',5'''-P1,P4-tetraphosphate pyrophosphohydrolase</fullName>
    </alternativeName>
    <alternativeName>
        <fullName evidence="7">Diadenosine tetraphosphatase</fullName>
    </alternativeName>
</protein>
<dbReference type="GO" id="GO:0008803">
    <property type="term" value="F:bis(5'-nucleosyl)-tetraphosphatase (symmetrical) activity"/>
    <property type="evidence" value="ECO:0007669"/>
    <property type="project" value="UniProtKB-EC"/>
</dbReference>
<dbReference type="InterPro" id="IPR004843">
    <property type="entry name" value="Calcineurin-like_PHP"/>
</dbReference>
<dbReference type="PANTHER" id="PTHR40942">
    <property type="match status" value="1"/>
</dbReference>
<gene>
    <name evidence="10" type="ORF">DKT75_15135</name>
</gene>
<keyword evidence="4" id="KW-0378">Hydrolase</keyword>
<dbReference type="NCBIfam" id="TIGR00668">
    <property type="entry name" value="apaH"/>
    <property type="match status" value="1"/>
</dbReference>
<comment type="catalytic activity">
    <reaction evidence="8">
        <text>P(1),P(4)-bis(5'-adenosyl) tetraphosphate + H2O = 2 ADP + 2 H(+)</text>
        <dbReference type="Rhea" id="RHEA:24252"/>
        <dbReference type="ChEBI" id="CHEBI:15377"/>
        <dbReference type="ChEBI" id="CHEBI:15378"/>
        <dbReference type="ChEBI" id="CHEBI:58141"/>
        <dbReference type="ChEBI" id="CHEBI:456216"/>
        <dbReference type="EC" id="3.6.1.41"/>
    </reaction>
</comment>
<feature type="domain" description="Calcineurin-like phosphoesterase" evidence="9">
    <location>
        <begin position="1"/>
        <end position="161"/>
    </location>
</feature>
<dbReference type="Proteomes" id="UP000245506">
    <property type="component" value="Unassembled WGS sequence"/>
</dbReference>
<accession>A0A317C8K2</accession>
<evidence type="ECO:0000256" key="3">
    <source>
        <dbReference type="ARBA" id="ARBA00012506"/>
    </source>
</evidence>
<dbReference type="EMBL" id="QGKL01000039">
    <property type="protein sequence ID" value="PWQ94627.1"/>
    <property type="molecule type" value="Genomic_DNA"/>
</dbReference>
<comment type="function">
    <text evidence="1">Hydrolyzes diadenosine 5',5'''-P1,P4-tetraphosphate to yield ADP.</text>
</comment>
<evidence type="ECO:0000313" key="11">
    <source>
        <dbReference type="Proteomes" id="UP000245506"/>
    </source>
</evidence>
<evidence type="ECO:0000256" key="4">
    <source>
        <dbReference type="ARBA" id="ARBA00022801"/>
    </source>
</evidence>
<sequence>MAVYAIGDLQGCHKALQRLLQKVNFSADNDRVWLAGDLVSRGPKSLEVLRFVKSLGDSAVCVLGNHDISLIAAHYGVAKPHSTLKPIMKAPDREELVDWLRKKPLLHVDDELGFCMAHAGVFPHWNLNQAQQFASEVEIPLRGATTQRWLENVYGDEPSQWSDSLQSYDRHRFILNTFTRMRGCNPDGSLNHLVKGTANDLQAKGLYPWFQLPTRVLLSQRIIFGHWSALGYHKDSQVVSLDTGCVWGRKLTAVRLDGDTIEPIQVAC</sequence>
<organism evidence="10 11">
    <name type="scientific">Leucothrix arctica</name>
    <dbReference type="NCBI Taxonomy" id="1481894"/>
    <lineage>
        <taxon>Bacteria</taxon>
        <taxon>Pseudomonadati</taxon>
        <taxon>Pseudomonadota</taxon>
        <taxon>Gammaproteobacteria</taxon>
        <taxon>Thiotrichales</taxon>
        <taxon>Thiotrichaceae</taxon>
        <taxon>Leucothrix</taxon>
    </lineage>
</organism>
<dbReference type="NCBIfam" id="NF001204">
    <property type="entry name" value="PRK00166.1"/>
    <property type="match status" value="1"/>
</dbReference>
<comment type="caution">
    <text evidence="10">The sequence shown here is derived from an EMBL/GenBank/DDBJ whole genome shotgun (WGS) entry which is preliminary data.</text>
</comment>
<evidence type="ECO:0000256" key="1">
    <source>
        <dbReference type="ARBA" id="ARBA00003413"/>
    </source>
</evidence>
<dbReference type="AlphaFoldDB" id="A0A317C8K2"/>
<dbReference type="Gene3D" id="3.60.21.10">
    <property type="match status" value="1"/>
</dbReference>
<evidence type="ECO:0000256" key="8">
    <source>
        <dbReference type="ARBA" id="ARBA00049417"/>
    </source>
</evidence>
<evidence type="ECO:0000259" key="9">
    <source>
        <dbReference type="Pfam" id="PF00149"/>
    </source>
</evidence>